<dbReference type="EMBL" id="BBMS01000091">
    <property type="protein sequence ID" value="GAL30334.1"/>
    <property type="molecule type" value="Genomic_DNA"/>
</dbReference>
<protein>
    <submittedName>
        <fullName evidence="1">Uncharacterized protein</fullName>
    </submittedName>
</protein>
<gene>
    <name evidence="1" type="ORF">JCM19239_2680</name>
</gene>
<comment type="caution">
    <text evidence="1">The sequence shown here is derived from an EMBL/GenBank/DDBJ whole genome shotgun (WGS) entry which is preliminary data.</text>
</comment>
<dbReference type="Proteomes" id="UP000029223">
    <property type="component" value="Unassembled WGS sequence"/>
</dbReference>
<accession>A0ABQ0JNK8</accession>
<evidence type="ECO:0000313" key="1">
    <source>
        <dbReference type="EMBL" id="GAL30334.1"/>
    </source>
</evidence>
<evidence type="ECO:0000313" key="2">
    <source>
        <dbReference type="Proteomes" id="UP000029223"/>
    </source>
</evidence>
<keyword evidence="2" id="KW-1185">Reference proteome</keyword>
<organism evidence="1 2">
    <name type="scientific">Vibrio variabilis</name>
    <dbReference type="NCBI Taxonomy" id="990271"/>
    <lineage>
        <taxon>Bacteria</taxon>
        <taxon>Pseudomonadati</taxon>
        <taxon>Pseudomonadota</taxon>
        <taxon>Gammaproteobacteria</taxon>
        <taxon>Vibrionales</taxon>
        <taxon>Vibrionaceae</taxon>
        <taxon>Vibrio</taxon>
    </lineage>
</organism>
<sequence length="211" mass="24062">MQNEISNFQPKLILYPTKQAGSLDVTDSIELVARAYNLDIRSIDQLVPKFLSCLRTAKKAESDQIINVITLLVALVEFDSNCPQYKQRKSRCQNASEHVRSNVANDFSLENQGHTAQVSELFNLLLESSSFTYKTTKDNWGEDYYAMLPMSVKEVYAYTGRGESENYALTPVGRSLINLLQQHVYKAKDSSPKYWLWDDYKKVVELAGNID</sequence>
<proteinExistence type="predicted"/>
<reference evidence="2" key="1">
    <citation type="submission" date="2014-09" db="EMBL/GenBank/DDBJ databases">
        <title>Vibrio variabilis JCM 19239. (C206) whole genome shotgun sequence.</title>
        <authorList>
            <person name="Sawabe T."/>
            <person name="Meirelles P."/>
            <person name="Nakanishi M."/>
            <person name="Sayaka M."/>
            <person name="Hattori M."/>
            <person name="Ohkuma M."/>
        </authorList>
    </citation>
    <scope>NUCLEOTIDE SEQUENCE [LARGE SCALE GENOMIC DNA]</scope>
    <source>
        <strain evidence="2">JCM 19239</strain>
    </source>
</reference>
<name>A0ABQ0JNK8_9VIBR</name>